<keyword evidence="1" id="KW-0812">Transmembrane</keyword>
<feature type="non-terminal residue" evidence="2">
    <location>
        <position position="1"/>
    </location>
</feature>
<dbReference type="Pfam" id="PF13450">
    <property type="entry name" value="NAD_binding_8"/>
    <property type="match status" value="1"/>
</dbReference>
<dbReference type="PANTHER" id="PTHR42923">
    <property type="entry name" value="PROTOPORPHYRINOGEN OXIDASE"/>
    <property type="match status" value="1"/>
</dbReference>
<dbReference type="Proteomes" id="UP000718593">
    <property type="component" value="Unassembled WGS sequence"/>
</dbReference>
<evidence type="ECO:0000256" key="1">
    <source>
        <dbReference type="SAM" id="Phobius"/>
    </source>
</evidence>
<evidence type="ECO:0000313" key="2">
    <source>
        <dbReference type="EMBL" id="MBF1164049.1"/>
    </source>
</evidence>
<dbReference type="SUPFAM" id="SSF51905">
    <property type="entry name" value="FAD/NAD(P)-binding domain"/>
    <property type="match status" value="1"/>
</dbReference>
<evidence type="ECO:0000313" key="3">
    <source>
        <dbReference type="Proteomes" id="UP000718593"/>
    </source>
</evidence>
<dbReference type="Gene3D" id="3.50.50.60">
    <property type="entry name" value="FAD/NAD(P)-binding domain"/>
    <property type="match status" value="1"/>
</dbReference>
<keyword evidence="1" id="KW-1133">Transmembrane helix</keyword>
<dbReference type="InterPro" id="IPR050464">
    <property type="entry name" value="Zeta_carotene_desat/Oxidored"/>
</dbReference>
<dbReference type="GO" id="GO:0016491">
    <property type="term" value="F:oxidoreductase activity"/>
    <property type="evidence" value="ECO:0007669"/>
    <property type="project" value="TreeGrafter"/>
</dbReference>
<gene>
    <name evidence="2" type="ORF">HXL68_03305</name>
</gene>
<protein>
    <submittedName>
        <fullName evidence="2">FAD-dependent oxidoreductase</fullName>
    </submittedName>
</protein>
<proteinExistence type="predicted"/>
<dbReference type="AlphaFoldDB" id="A0A930BR55"/>
<accession>A0A930BR55</accession>
<dbReference type="EMBL" id="JABZMI010000034">
    <property type="protein sequence ID" value="MBF1164049.1"/>
    <property type="molecule type" value="Genomic_DNA"/>
</dbReference>
<sequence>HTLGHRLRDGGLPPASETRRIGVLIVGGGISGLAAGWWLARQGRDDFTILEMEVEPGGNSRGGQSPLVAYPWGAHYLPLPGTEAEYVRTLLAELGVLQGDPAALRPTYDERYLCAMPQERIYRNGLWEEGLLPQRGLSVEERGQQQRFHARMAELKQARGGDGRRLFAIPMALSSRDATWRALDRLSFRQWLLDNGFSAPTLHWLANYACRDDYGTDYAQTSAWAGLHYFASRQGEAANAAPDTVLTAPDGNAWLARGLAAAAGERIVCGALVGRLEESKAAITADVLIGERVVRYEARQLVWAAPLFVLPRVWAAMPGELRTAALAGDYAPWLTANLHLAGWPEERYGAPPAWDNVFYDSPGLGYVTATHQLIRRHLPGTVFTYYRALHDVTPAEGRRLLRDTPRMAWAEGILSELERVHPDIRQRVTRLDVFRNGHAMRRPVPGSLFGGGRALLAGFRHPRLKLAHADLSGFSLFEEAQYRGVLAAQACLG</sequence>
<reference evidence="2" key="1">
    <citation type="submission" date="2020-04" db="EMBL/GenBank/DDBJ databases">
        <title>Deep metagenomics examines the oral microbiome during advanced dental caries in children, revealing novel taxa and co-occurrences with host molecules.</title>
        <authorList>
            <person name="Baker J.L."/>
            <person name="Morton J.T."/>
            <person name="Dinis M."/>
            <person name="Alvarez R."/>
            <person name="Tran N.C."/>
            <person name="Knight R."/>
            <person name="Edlund A."/>
        </authorList>
    </citation>
    <scope>NUCLEOTIDE SEQUENCE</scope>
    <source>
        <strain evidence="2">JCVI_32_bin.24</strain>
    </source>
</reference>
<keyword evidence="1" id="KW-0472">Membrane</keyword>
<dbReference type="PANTHER" id="PTHR42923:SF39">
    <property type="entry name" value="AMINO OXIDASE"/>
    <property type="match status" value="1"/>
</dbReference>
<name>A0A930BR55_9RHOO</name>
<organism evidence="2 3">
    <name type="scientific">Dechloromonas agitata</name>
    <dbReference type="NCBI Taxonomy" id="73030"/>
    <lineage>
        <taxon>Bacteria</taxon>
        <taxon>Pseudomonadati</taxon>
        <taxon>Pseudomonadota</taxon>
        <taxon>Betaproteobacteria</taxon>
        <taxon>Rhodocyclales</taxon>
        <taxon>Azonexaceae</taxon>
        <taxon>Dechloromonas</taxon>
    </lineage>
</organism>
<dbReference type="InterPro" id="IPR036188">
    <property type="entry name" value="FAD/NAD-bd_sf"/>
</dbReference>
<comment type="caution">
    <text evidence="2">The sequence shown here is derived from an EMBL/GenBank/DDBJ whole genome shotgun (WGS) entry which is preliminary data.</text>
</comment>
<feature type="transmembrane region" description="Helical" evidence="1">
    <location>
        <begin position="21"/>
        <end position="40"/>
    </location>
</feature>